<evidence type="ECO:0000256" key="6">
    <source>
        <dbReference type="ARBA" id="ARBA00023242"/>
    </source>
</evidence>
<dbReference type="KEGG" id="erc:Ecym_4116"/>
<accession>G8JT42</accession>
<evidence type="ECO:0000256" key="2">
    <source>
        <dbReference type="ARBA" id="ARBA00005546"/>
    </source>
</evidence>
<evidence type="ECO:0000256" key="1">
    <source>
        <dbReference type="ARBA" id="ARBA00004123"/>
    </source>
</evidence>
<dbReference type="eggNOG" id="KOG4066">
    <property type="taxonomic scope" value="Eukaryota"/>
</dbReference>
<dbReference type="EMBL" id="CP002500">
    <property type="protein sequence ID" value="AET39195.1"/>
    <property type="molecule type" value="Genomic_DNA"/>
</dbReference>
<dbReference type="RefSeq" id="XP_003646012.1">
    <property type="nucleotide sequence ID" value="XM_003645964.1"/>
</dbReference>
<dbReference type="PANTHER" id="PTHR15840:SF10">
    <property type="entry name" value="EKC_KEOPS COMPLEX SUBUNIT TPRKB"/>
    <property type="match status" value="1"/>
</dbReference>
<proteinExistence type="inferred from homology"/>
<dbReference type="GO" id="GO:0002949">
    <property type="term" value="P:tRNA threonylcarbamoyladenosine modification"/>
    <property type="evidence" value="ECO:0007669"/>
    <property type="project" value="TreeGrafter"/>
</dbReference>
<evidence type="ECO:0000256" key="7">
    <source>
        <dbReference type="ARBA" id="ARBA00025043"/>
    </source>
</evidence>
<dbReference type="OMA" id="IVCRMST"/>
<sequence length="153" mass="17361">MLDVHIPQFKDYKVQLAFFKDVVNVQDIRSKVAELPFGFIDARNVLSLEQLSSAVYKALIEVKYNKMRSKNLNSEVVLSLSPTSNIGDALRSFGIQEDSSVLILVRVASMDESSEERDFSSLIEGSEIELSDDNLRKYADIELIKRVCKKQLK</sequence>
<evidence type="ECO:0000256" key="8">
    <source>
        <dbReference type="RuleBase" id="RU004398"/>
    </source>
</evidence>
<name>G8JT42_ERECY</name>
<dbReference type="InterPro" id="IPR013926">
    <property type="entry name" value="CGI121/TPRKB"/>
</dbReference>
<dbReference type="GO" id="GO:0000408">
    <property type="term" value="C:EKC/KEOPS complex"/>
    <property type="evidence" value="ECO:0007669"/>
    <property type="project" value="EnsemblFungi"/>
</dbReference>
<dbReference type="PANTHER" id="PTHR15840">
    <property type="entry name" value="CGI-121 FAMILY MEMBER"/>
    <property type="match status" value="1"/>
</dbReference>
<dbReference type="InParanoid" id="G8JT42"/>
<evidence type="ECO:0000313" key="10">
    <source>
        <dbReference type="Proteomes" id="UP000006790"/>
    </source>
</evidence>
<dbReference type="HOGENOM" id="CLU_065847_1_1_1"/>
<dbReference type="OrthoDB" id="329139at2759"/>
<evidence type="ECO:0000313" key="9">
    <source>
        <dbReference type="EMBL" id="AET39195.1"/>
    </source>
</evidence>
<dbReference type="AlphaFoldDB" id="G8JT42"/>
<gene>
    <name evidence="9" type="ordered locus">Ecym_4116</name>
</gene>
<evidence type="ECO:0000256" key="5">
    <source>
        <dbReference type="ARBA" id="ARBA00022694"/>
    </source>
</evidence>
<dbReference type="GO" id="GO:0005634">
    <property type="term" value="C:nucleus"/>
    <property type="evidence" value="ECO:0007669"/>
    <property type="project" value="UniProtKB-SubCell"/>
</dbReference>
<dbReference type="Proteomes" id="UP000006790">
    <property type="component" value="Chromosome 4"/>
</dbReference>
<dbReference type="GO" id="GO:0045944">
    <property type="term" value="P:positive regulation of transcription by RNA polymerase II"/>
    <property type="evidence" value="ECO:0007669"/>
    <property type="project" value="EnsemblFungi"/>
</dbReference>
<dbReference type="GO" id="GO:0005829">
    <property type="term" value="C:cytosol"/>
    <property type="evidence" value="ECO:0007669"/>
    <property type="project" value="TreeGrafter"/>
</dbReference>
<dbReference type="GO" id="GO:0000722">
    <property type="term" value="P:telomere maintenance via recombination"/>
    <property type="evidence" value="ECO:0007669"/>
    <property type="project" value="EnsemblFungi"/>
</dbReference>
<reference evidence="10" key="1">
    <citation type="journal article" date="2012" name="G3 (Bethesda)">
        <title>Pichia sorbitophila, an interspecies yeast hybrid reveals early steps of genome resolution following polyploidization.</title>
        <authorList>
            <person name="Leh Louis V."/>
            <person name="Despons L."/>
            <person name="Friedrich A."/>
            <person name="Martin T."/>
            <person name="Durrens P."/>
            <person name="Casaregola S."/>
            <person name="Neuveglise C."/>
            <person name="Fairhead C."/>
            <person name="Marck C."/>
            <person name="Cruz J.A."/>
            <person name="Straub M.L."/>
            <person name="Kugler V."/>
            <person name="Sacerdot C."/>
            <person name="Uzunov Z."/>
            <person name="Thierry A."/>
            <person name="Weiss S."/>
            <person name="Bleykasten C."/>
            <person name="De Montigny J."/>
            <person name="Jacques N."/>
            <person name="Jung P."/>
            <person name="Lemaire M."/>
            <person name="Mallet S."/>
            <person name="Morel G."/>
            <person name="Richard G.F."/>
            <person name="Sarkar A."/>
            <person name="Savel G."/>
            <person name="Schacherer J."/>
            <person name="Seret M.L."/>
            <person name="Talla E."/>
            <person name="Samson G."/>
            <person name="Jubin C."/>
            <person name="Poulain J."/>
            <person name="Vacherie B."/>
            <person name="Barbe V."/>
            <person name="Pelletier E."/>
            <person name="Sherman D.J."/>
            <person name="Westhof E."/>
            <person name="Weissenbach J."/>
            <person name="Baret P.V."/>
            <person name="Wincker P."/>
            <person name="Gaillardin C."/>
            <person name="Dujon B."/>
            <person name="Souciet J.L."/>
        </authorList>
    </citation>
    <scope>NUCLEOTIDE SEQUENCE [LARGE SCALE GENOMIC DNA]</scope>
    <source>
        <strain evidence="10">CBS 270.75 / DBVPG 7215 / KCTC 17166 / NRRL Y-17582</strain>
    </source>
</reference>
<dbReference type="STRING" id="931890.G8JT42"/>
<comment type="subcellular location">
    <subcellularLocation>
        <location evidence="1">Nucleus</location>
    </subcellularLocation>
</comment>
<comment type="function">
    <text evidence="7">Component of the EKC/KEOPS complex that is required for the formation of a threonylcarbamoyl group on adenosine at position 37 (t(6)A37) in tRNAs that read codons beginning with adenine. The complex is probably involved in the transfer of the threonylcarbamoyl moiety of threonylcarbamoyl-AMP (TC-AMP) to the N6 group of A37. CGI121 acts as an allosteric effector that regulates the t(6)A activity of the complex. The EKC/KEOPS complex also promotes both telomere uncapping and telomere elongation. The complex is required for efficient recruitment of transcriptional coactivators. CGI121 is not required for tRNA modification.</text>
</comment>
<dbReference type="FunCoup" id="G8JT42">
    <property type="interactions" value="484"/>
</dbReference>
<dbReference type="Gene3D" id="3.30.2380.10">
    <property type="entry name" value="CGI121/TPRKB"/>
    <property type="match status" value="1"/>
</dbReference>
<evidence type="ECO:0000256" key="3">
    <source>
        <dbReference type="ARBA" id="ARBA00015316"/>
    </source>
</evidence>
<dbReference type="InterPro" id="IPR036504">
    <property type="entry name" value="CGI121/TPRKB_sf"/>
</dbReference>
<keyword evidence="5" id="KW-0819">tRNA processing</keyword>
<protein>
    <recommendedName>
        <fullName evidence="4">EKC/KEOPS complex subunit CGI121</fullName>
    </recommendedName>
    <alternativeName>
        <fullName evidence="3">EKC/KEOPS complex subunit cgi121</fullName>
    </alternativeName>
</protein>
<dbReference type="Pfam" id="PF08617">
    <property type="entry name" value="CGI-121"/>
    <property type="match status" value="1"/>
</dbReference>
<keyword evidence="10" id="KW-1185">Reference proteome</keyword>
<dbReference type="SUPFAM" id="SSF143870">
    <property type="entry name" value="PF0523-like"/>
    <property type="match status" value="1"/>
</dbReference>
<comment type="similarity">
    <text evidence="2 8">Belongs to the CGI121/TPRKB family.</text>
</comment>
<evidence type="ECO:0000256" key="4">
    <source>
        <dbReference type="ARBA" id="ARBA00016009"/>
    </source>
</evidence>
<keyword evidence="6 8" id="KW-0539">Nucleus</keyword>
<dbReference type="GeneID" id="11469321"/>
<organism evidence="9 10">
    <name type="scientific">Eremothecium cymbalariae (strain CBS 270.75 / DBVPG 7215 / KCTC 17166 / NRRL Y-17582)</name>
    <name type="common">Yeast</name>
    <dbReference type="NCBI Taxonomy" id="931890"/>
    <lineage>
        <taxon>Eukaryota</taxon>
        <taxon>Fungi</taxon>
        <taxon>Dikarya</taxon>
        <taxon>Ascomycota</taxon>
        <taxon>Saccharomycotina</taxon>
        <taxon>Saccharomycetes</taxon>
        <taxon>Saccharomycetales</taxon>
        <taxon>Saccharomycetaceae</taxon>
        <taxon>Eremothecium</taxon>
    </lineage>
</organism>
<dbReference type="GO" id="GO:0000049">
    <property type="term" value="F:tRNA binding"/>
    <property type="evidence" value="ECO:0007669"/>
    <property type="project" value="EnsemblFungi"/>
</dbReference>